<name>A0A059AEQ9_EUCGR</name>
<dbReference type="Gramene" id="KCW51870">
    <property type="protein sequence ID" value="KCW51870"/>
    <property type="gene ID" value="EUGRSUZ_J01330"/>
</dbReference>
<reference evidence="3" key="1">
    <citation type="submission" date="2013-07" db="EMBL/GenBank/DDBJ databases">
        <title>The genome of Eucalyptus grandis.</title>
        <authorList>
            <person name="Schmutz J."/>
            <person name="Hayes R."/>
            <person name="Myburg A."/>
            <person name="Tuskan G."/>
            <person name="Grattapaglia D."/>
            <person name="Rokhsar D.S."/>
        </authorList>
    </citation>
    <scope>NUCLEOTIDE SEQUENCE</scope>
    <source>
        <tissue evidence="3">Leaf extractions</tissue>
    </source>
</reference>
<dbReference type="InterPro" id="IPR050715">
    <property type="entry name" value="LRR-SigEffector_domain"/>
</dbReference>
<dbReference type="InParanoid" id="A0A059AEQ9"/>
<feature type="domain" description="Disease resistance R13L4/SHOC-2-like LRR" evidence="2">
    <location>
        <begin position="223"/>
        <end position="320"/>
    </location>
</feature>
<organism evidence="3">
    <name type="scientific">Eucalyptus grandis</name>
    <name type="common">Flooded gum</name>
    <dbReference type="NCBI Taxonomy" id="71139"/>
    <lineage>
        <taxon>Eukaryota</taxon>
        <taxon>Viridiplantae</taxon>
        <taxon>Streptophyta</taxon>
        <taxon>Embryophyta</taxon>
        <taxon>Tracheophyta</taxon>
        <taxon>Spermatophyta</taxon>
        <taxon>Magnoliopsida</taxon>
        <taxon>eudicotyledons</taxon>
        <taxon>Gunneridae</taxon>
        <taxon>Pentapetalae</taxon>
        <taxon>rosids</taxon>
        <taxon>malvids</taxon>
        <taxon>Myrtales</taxon>
        <taxon>Myrtaceae</taxon>
        <taxon>Myrtoideae</taxon>
        <taxon>Eucalypteae</taxon>
        <taxon>Eucalyptus</taxon>
    </lineage>
</organism>
<gene>
    <name evidence="3" type="ORF">EUGRSUZ_J01330</name>
</gene>
<protein>
    <recommendedName>
        <fullName evidence="2">Disease resistance R13L4/SHOC-2-like LRR domain-containing protein</fullName>
    </recommendedName>
</protein>
<sequence length="602" mass="69551">MWESWELFPEEAIEVLQKMSLIKIKEDNCIWMRDQLRDLGHEIIHQECAMRSEKQSRVWNHDDVFDLLMRTKGLENVEAICLKFESNCEYNITYEVFASLSNLRFLQVDRVNFNETSTNLHCFAQMAKNLKVLNLTGCRKLNRTPDFSSHVFSERLILERCRKLVHIDRSIGQLKELVFLNLKFCTKLSKLPDELAKLEALTEILVDGTSIKEIPEWKVMKKLEILSARNCKYLTDCSSVGCLASLLKLSFVETKITQLSESIGNLQSLVELDLSHSQVQMLPSSLGNMKNLKVLRIRCSTLRKLPSAIGLLDKLEELDADCRGCLEWEMPSNIGRLKFLRVLRLTYTRVSGLPKLPESLTSLYFGTWSMKTFPDLSNLSNLRDLSLVLWSSRMDHSELEKTSGPWWIGSLHKLESIWPESPYLTTLSSDLVLLSELKELELRCEYMKYLPRIPASLSSLVIKGCWEMKTLIDLSNLRALADLEVTCCEITEIQGLEGLEKLRSLKFFRVTSLEKLPDLTTLNNLTKLKLYNCPKLVEIQGRLESLEMLHIEFCRDLEKLPAPSSFKKLKYLRIHECEKVKDLLGSNDWRTLKEVTKSEPEK</sequence>
<dbReference type="InterPro" id="IPR032675">
    <property type="entry name" value="LRR_dom_sf"/>
</dbReference>
<dbReference type="EMBL" id="KK198762">
    <property type="protein sequence ID" value="KCW51870.1"/>
    <property type="molecule type" value="Genomic_DNA"/>
</dbReference>
<dbReference type="PANTHER" id="PTHR45752:SF195">
    <property type="entry name" value="LEUCINE-RICH REPEAT (LRR) FAMILY PROTEIN-RELATED"/>
    <property type="match status" value="1"/>
</dbReference>
<dbReference type="STRING" id="71139.A0A059AEQ9"/>
<dbReference type="Gene3D" id="3.80.10.10">
    <property type="entry name" value="Ribonuclease Inhibitor"/>
    <property type="match status" value="2"/>
</dbReference>
<dbReference type="PANTHER" id="PTHR45752">
    <property type="entry name" value="LEUCINE-RICH REPEAT-CONTAINING"/>
    <property type="match status" value="1"/>
</dbReference>
<dbReference type="Pfam" id="PF23598">
    <property type="entry name" value="LRR_14"/>
    <property type="match status" value="1"/>
</dbReference>
<evidence type="ECO:0000256" key="1">
    <source>
        <dbReference type="ARBA" id="ARBA00022737"/>
    </source>
</evidence>
<accession>A0A059AEQ9</accession>
<keyword evidence="1" id="KW-0677">Repeat</keyword>
<dbReference type="InterPro" id="IPR055414">
    <property type="entry name" value="LRR_R13L4/SHOC2-like"/>
</dbReference>
<dbReference type="SUPFAM" id="SSF52058">
    <property type="entry name" value="L domain-like"/>
    <property type="match status" value="2"/>
</dbReference>
<dbReference type="AlphaFoldDB" id="A0A059AEQ9"/>
<evidence type="ECO:0000313" key="3">
    <source>
        <dbReference type="EMBL" id="KCW51870.1"/>
    </source>
</evidence>
<dbReference type="OMA" id="RIDCCAS"/>
<proteinExistence type="predicted"/>
<evidence type="ECO:0000259" key="2">
    <source>
        <dbReference type="Pfam" id="PF23598"/>
    </source>
</evidence>